<sequence>MKNLIIAMLFLLTMACTTQTRYTQQSAEIETVKSAITNYVNGDWDNYASNYAENAAIFFNATEENPATVAETIASQKLSVEPFSTYTFDRENDEYEMVVTDEGETWVNFWGTWKGTLAATGEDFVIPVHLTYQFVDGKIVKAHGYWNNTAVQMTLMELQKEAEEMAAMETPE</sequence>
<feature type="chain" id="PRO_5046799444" description="SnoaL-like domain-containing protein" evidence="1">
    <location>
        <begin position="21"/>
        <end position="172"/>
    </location>
</feature>
<dbReference type="InterPro" id="IPR032710">
    <property type="entry name" value="NTF2-like_dom_sf"/>
</dbReference>
<comment type="caution">
    <text evidence="2">The sequence shown here is derived from an EMBL/GenBank/DDBJ whole genome shotgun (WGS) entry which is preliminary data.</text>
</comment>
<dbReference type="Gene3D" id="3.10.450.50">
    <property type="match status" value="1"/>
</dbReference>
<dbReference type="RefSeq" id="WP_283414226.1">
    <property type="nucleotide sequence ID" value="NZ_FXUA01000007.1"/>
</dbReference>
<accession>A0ABY1PD41</accession>
<organism evidence="2 3">
    <name type="scientific">Algoriphagus winogradskyi</name>
    <dbReference type="NCBI Taxonomy" id="237017"/>
    <lineage>
        <taxon>Bacteria</taxon>
        <taxon>Pseudomonadati</taxon>
        <taxon>Bacteroidota</taxon>
        <taxon>Cytophagia</taxon>
        <taxon>Cytophagales</taxon>
        <taxon>Cyclobacteriaceae</taxon>
        <taxon>Algoriphagus</taxon>
    </lineage>
</organism>
<evidence type="ECO:0000313" key="3">
    <source>
        <dbReference type="Proteomes" id="UP001157915"/>
    </source>
</evidence>
<dbReference type="Proteomes" id="UP001157915">
    <property type="component" value="Unassembled WGS sequence"/>
</dbReference>
<keyword evidence="1" id="KW-0732">Signal</keyword>
<evidence type="ECO:0000313" key="2">
    <source>
        <dbReference type="EMBL" id="SMP31778.1"/>
    </source>
</evidence>
<protein>
    <recommendedName>
        <fullName evidence="4">SnoaL-like domain-containing protein</fullName>
    </recommendedName>
</protein>
<reference evidence="2 3" key="1">
    <citation type="submission" date="2017-05" db="EMBL/GenBank/DDBJ databases">
        <authorList>
            <person name="Varghese N."/>
            <person name="Submissions S."/>
        </authorList>
    </citation>
    <scope>NUCLEOTIDE SEQUENCE [LARGE SCALE GENOMIC DNA]</scope>
    <source>
        <strain evidence="2 3">DSM 15360</strain>
    </source>
</reference>
<gene>
    <name evidence="2" type="ORF">SAMN06265367_107214</name>
</gene>
<name>A0ABY1PD41_9BACT</name>
<proteinExistence type="predicted"/>
<keyword evidence="3" id="KW-1185">Reference proteome</keyword>
<feature type="signal peptide" evidence="1">
    <location>
        <begin position="1"/>
        <end position="20"/>
    </location>
</feature>
<dbReference type="SUPFAM" id="SSF54427">
    <property type="entry name" value="NTF2-like"/>
    <property type="match status" value="1"/>
</dbReference>
<evidence type="ECO:0008006" key="4">
    <source>
        <dbReference type="Google" id="ProtNLM"/>
    </source>
</evidence>
<dbReference type="PROSITE" id="PS51257">
    <property type="entry name" value="PROKAR_LIPOPROTEIN"/>
    <property type="match status" value="1"/>
</dbReference>
<evidence type="ECO:0000256" key="1">
    <source>
        <dbReference type="SAM" id="SignalP"/>
    </source>
</evidence>
<dbReference type="EMBL" id="FXUA01000007">
    <property type="protein sequence ID" value="SMP31778.1"/>
    <property type="molecule type" value="Genomic_DNA"/>
</dbReference>